<dbReference type="RefSeq" id="WP_089338547.1">
    <property type="nucleotide sequence ID" value="NZ_FZNO01000032.1"/>
</dbReference>
<dbReference type="InterPro" id="IPR047721">
    <property type="entry name" value="DrmB"/>
</dbReference>
<reference evidence="2 3" key="1">
    <citation type="submission" date="2017-06" db="EMBL/GenBank/DDBJ databases">
        <authorList>
            <person name="Kim H.J."/>
            <person name="Triplett B.A."/>
        </authorList>
    </citation>
    <scope>NUCLEOTIDE SEQUENCE [LARGE SCALE GENOMIC DNA]</scope>
    <source>
        <strain evidence="2 3">DSM 44272</strain>
    </source>
</reference>
<feature type="domain" description="MrfA-like Zn-binding" evidence="1">
    <location>
        <begin position="481"/>
        <end position="582"/>
    </location>
</feature>
<dbReference type="Proteomes" id="UP000198403">
    <property type="component" value="Unassembled WGS sequence"/>
</dbReference>
<evidence type="ECO:0000313" key="3">
    <source>
        <dbReference type="Proteomes" id="UP000198403"/>
    </source>
</evidence>
<gene>
    <name evidence="2" type="ORF">SAMN06272737_1329</name>
</gene>
<name>A0A238ZQY3_9ACTN</name>
<organism evidence="2 3">
    <name type="scientific">Blastococcus mobilis</name>
    <dbReference type="NCBI Taxonomy" id="1938746"/>
    <lineage>
        <taxon>Bacteria</taxon>
        <taxon>Bacillati</taxon>
        <taxon>Actinomycetota</taxon>
        <taxon>Actinomycetes</taxon>
        <taxon>Geodermatophilales</taxon>
        <taxon>Geodermatophilaceae</taxon>
        <taxon>Blastococcus</taxon>
    </lineage>
</organism>
<sequence length="612" mass="66406">MTAARRDPTRIGNARPSQLMTTAGVGAVVDLPGMSVIVRGLDAWGAGGLPISEPRLLAQVQQALPGSGVTSLRAAPNDPQTADDPYTHVGVPVTTFPRWLRCPACYQLLPIDGVDQLELHHRYGRRPDLAKWVHRHCPRQSVAPAKRRACIPARFVVACNRGHLDEFPYVDFVHQAAQRPCPGPQLEMRDAGSVLGPRVTVSCTAGCGATRNISSAAGRAGAANLPRCRGRHPHLQTYGPCDQVLKLMVLGASNLWFGVSVSALHLPQDDPVAGTIAEHWDVLSVQPSEEVLAAVVAGMPALHALRELSTDELTAAIQAERDRRAQATDDQPLPGLLDAEWELFSHPTTTQHDDDFLAVPTPTPERYTGLLRQVVQVERLREVQAMVGFTRIDAPAQGDLQPTFRAPLSAGRVGWVPAVERRGEGIFLELRESEVVAWSAQVEDHPHVEALRSSYARWRSNRDLSPDPGFTIPRYLLIHTLSHLLLRQVALECGYSSASIRERLYVGTRDRPTAGVLLSTAASDSEGTLGGLVALADARFLGRLLDQALEDAQTCSSDPLCRERVPESPSDQLHAAACHACLFASETSCEAGNRWLHRGVLVDIADGLAIKL</sequence>
<dbReference type="NCBIfam" id="NF038324">
    <property type="entry name" value="DrmB_fam"/>
    <property type="match status" value="1"/>
</dbReference>
<dbReference type="AlphaFoldDB" id="A0A238ZQY3"/>
<dbReference type="EMBL" id="FZNO01000032">
    <property type="protein sequence ID" value="SNR85817.1"/>
    <property type="molecule type" value="Genomic_DNA"/>
</dbReference>
<dbReference type="InterPro" id="IPR018973">
    <property type="entry name" value="MZB"/>
</dbReference>
<evidence type="ECO:0000313" key="2">
    <source>
        <dbReference type="EMBL" id="SNR85817.1"/>
    </source>
</evidence>
<evidence type="ECO:0000259" key="1">
    <source>
        <dbReference type="Pfam" id="PF09369"/>
    </source>
</evidence>
<accession>A0A238ZQY3</accession>
<protein>
    <recommendedName>
        <fullName evidence="1">MrfA-like Zn-binding domain-containing protein</fullName>
    </recommendedName>
</protein>
<dbReference type="Pfam" id="PF09369">
    <property type="entry name" value="MZB"/>
    <property type="match status" value="1"/>
</dbReference>
<dbReference type="OrthoDB" id="9134227at2"/>
<proteinExistence type="predicted"/>
<keyword evidence="3" id="KW-1185">Reference proteome</keyword>